<dbReference type="AlphaFoldDB" id="A0A938YPK1"/>
<dbReference type="EMBL" id="JAERWL010000008">
    <property type="protein sequence ID" value="MBM9476635.1"/>
    <property type="molecule type" value="Genomic_DNA"/>
</dbReference>
<comment type="pathway">
    <text evidence="1">Metabolic intermediate biosynthesis; prephenate biosynthesis; prephenate from chorismate: step 1/1.</text>
</comment>
<reference evidence="6" key="1">
    <citation type="submission" date="2021-01" db="EMBL/GenBank/DDBJ databases">
        <title>KCTC 19127 draft genome.</title>
        <authorList>
            <person name="An D."/>
        </authorList>
    </citation>
    <scope>NUCLEOTIDE SEQUENCE</scope>
    <source>
        <strain evidence="6">KCTC 19127</strain>
    </source>
</reference>
<dbReference type="Gene3D" id="1.20.59.10">
    <property type="entry name" value="Chorismate mutase"/>
    <property type="match status" value="1"/>
</dbReference>
<sequence>MSRPERVGWTPLSALVIGVLIAGCAGAPPVPATPQAATVGITTFAVIPSGPGTAPDPGGTAVPGGSLTAVLDAVAARLSVADDVARAKWANGRQAITDPDQENRVLAAVRQQATALGIDPDVAERVFRAQIDASKQVQQALYDRWSADPAVLPVDVPDLTAVRGRIATHSDELLAALRSAEPELAEPTCRADLDAALDRLITAITEPAELRALPTATAELCTTR</sequence>
<dbReference type="InterPro" id="IPR051331">
    <property type="entry name" value="Chorismate_mutase-related"/>
</dbReference>
<dbReference type="InterPro" id="IPR002701">
    <property type="entry name" value="CM_II_prokaryot"/>
</dbReference>
<dbReference type="PROSITE" id="PS51257">
    <property type="entry name" value="PROKAR_LIPOPROTEIN"/>
    <property type="match status" value="1"/>
</dbReference>
<dbReference type="EC" id="5.4.99.5" evidence="2"/>
<evidence type="ECO:0000313" key="6">
    <source>
        <dbReference type="EMBL" id="MBM9476635.1"/>
    </source>
</evidence>
<dbReference type="GO" id="GO:0004106">
    <property type="term" value="F:chorismate mutase activity"/>
    <property type="evidence" value="ECO:0007669"/>
    <property type="project" value="UniProtKB-EC"/>
</dbReference>
<name>A0A938YPK1_9ACTN</name>
<dbReference type="SUPFAM" id="SSF48600">
    <property type="entry name" value="Chorismate mutase II"/>
    <property type="match status" value="1"/>
</dbReference>
<keyword evidence="3" id="KW-0732">Signal</keyword>
<dbReference type="NCBIfam" id="TIGR01806">
    <property type="entry name" value="CM_mono2"/>
    <property type="match status" value="1"/>
</dbReference>
<dbReference type="InterPro" id="IPR036263">
    <property type="entry name" value="Chorismate_II_sf"/>
</dbReference>
<keyword evidence="4 6" id="KW-0413">Isomerase</keyword>
<dbReference type="InterPro" id="IPR008240">
    <property type="entry name" value="Chorismate_mutase_periplasmic"/>
</dbReference>
<accession>A0A938YPK1</accession>
<dbReference type="PANTHER" id="PTHR38041">
    <property type="entry name" value="CHORISMATE MUTASE"/>
    <property type="match status" value="1"/>
</dbReference>
<evidence type="ECO:0000313" key="7">
    <source>
        <dbReference type="Proteomes" id="UP000663801"/>
    </source>
</evidence>
<dbReference type="GO" id="GO:0009697">
    <property type="term" value="P:salicylic acid biosynthetic process"/>
    <property type="evidence" value="ECO:0007669"/>
    <property type="project" value="TreeGrafter"/>
</dbReference>
<proteinExistence type="predicted"/>
<evidence type="ECO:0000259" key="5">
    <source>
        <dbReference type="PROSITE" id="PS51168"/>
    </source>
</evidence>
<keyword evidence="7" id="KW-1185">Reference proteome</keyword>
<dbReference type="GO" id="GO:0046417">
    <property type="term" value="P:chorismate metabolic process"/>
    <property type="evidence" value="ECO:0007669"/>
    <property type="project" value="InterPro"/>
</dbReference>
<organism evidence="6 7">
    <name type="scientific">Nakamurella flavida</name>
    <dbReference type="NCBI Taxonomy" id="363630"/>
    <lineage>
        <taxon>Bacteria</taxon>
        <taxon>Bacillati</taxon>
        <taxon>Actinomycetota</taxon>
        <taxon>Actinomycetes</taxon>
        <taxon>Nakamurellales</taxon>
        <taxon>Nakamurellaceae</taxon>
        <taxon>Nakamurella</taxon>
    </lineage>
</organism>
<comment type="caution">
    <text evidence="6">The sequence shown here is derived from an EMBL/GenBank/DDBJ whole genome shotgun (WGS) entry which is preliminary data.</text>
</comment>
<dbReference type="RefSeq" id="WP_205256751.1">
    <property type="nucleotide sequence ID" value="NZ_BAAAPV010000004.1"/>
</dbReference>
<evidence type="ECO:0000256" key="1">
    <source>
        <dbReference type="ARBA" id="ARBA00004817"/>
    </source>
</evidence>
<dbReference type="PROSITE" id="PS51168">
    <property type="entry name" value="CHORISMATE_MUT_2"/>
    <property type="match status" value="1"/>
</dbReference>
<protein>
    <recommendedName>
        <fullName evidence="2">chorismate mutase</fullName>
        <ecNumber evidence="2">5.4.99.5</ecNumber>
    </recommendedName>
</protein>
<dbReference type="Pfam" id="PF01817">
    <property type="entry name" value="CM_2"/>
    <property type="match status" value="1"/>
</dbReference>
<dbReference type="PANTHER" id="PTHR38041:SF2">
    <property type="entry name" value="SECRETED CHORISMATE MUTASE"/>
    <property type="match status" value="1"/>
</dbReference>
<dbReference type="InterPro" id="IPR036979">
    <property type="entry name" value="CM_dom_sf"/>
</dbReference>
<feature type="domain" description="Chorismate mutase" evidence="5">
    <location>
        <begin position="49"/>
        <end position="142"/>
    </location>
</feature>
<dbReference type="Proteomes" id="UP000663801">
    <property type="component" value="Unassembled WGS sequence"/>
</dbReference>
<evidence type="ECO:0000256" key="2">
    <source>
        <dbReference type="ARBA" id="ARBA00012404"/>
    </source>
</evidence>
<gene>
    <name evidence="6" type="primary">aroQ</name>
    <name evidence="6" type="ORF">JL107_09290</name>
</gene>
<evidence type="ECO:0000256" key="3">
    <source>
        <dbReference type="ARBA" id="ARBA00022729"/>
    </source>
</evidence>
<evidence type="ECO:0000256" key="4">
    <source>
        <dbReference type="ARBA" id="ARBA00023235"/>
    </source>
</evidence>
<dbReference type="SMART" id="SM00830">
    <property type="entry name" value="CM_2"/>
    <property type="match status" value="1"/>
</dbReference>